<accession>A0ABX7R8Q6</accession>
<evidence type="ECO:0008006" key="3">
    <source>
        <dbReference type="Google" id="ProtNLM"/>
    </source>
</evidence>
<organism evidence="1 2">
    <name type="scientific">Lysobacter arenosi</name>
    <dbReference type="NCBI Taxonomy" id="2795387"/>
    <lineage>
        <taxon>Bacteria</taxon>
        <taxon>Pseudomonadati</taxon>
        <taxon>Pseudomonadota</taxon>
        <taxon>Gammaproteobacteria</taxon>
        <taxon>Lysobacterales</taxon>
        <taxon>Lysobacteraceae</taxon>
        <taxon>Lysobacter</taxon>
    </lineage>
</organism>
<dbReference type="EMBL" id="CP071517">
    <property type="protein sequence ID" value="QSX73801.1"/>
    <property type="molecule type" value="Genomic_DNA"/>
</dbReference>
<gene>
    <name evidence="1" type="ORF">HIV01_011195</name>
</gene>
<keyword evidence="2" id="KW-1185">Reference proteome</keyword>
<evidence type="ECO:0000313" key="2">
    <source>
        <dbReference type="Proteomes" id="UP000663400"/>
    </source>
</evidence>
<sequence>MLAIAVSGCGDQCRNEPVTIVPSPSGASRAVVFHRNCGATTEINTQVAVLPRSAQQPNIPGNALILSGDVPLKVRWDSETALTVSGLGSARVFKQSPAAADVAITYEK</sequence>
<name>A0ABX7R8Q6_9GAMM</name>
<proteinExistence type="predicted"/>
<dbReference type="RefSeq" id="WP_200607133.1">
    <property type="nucleotide sequence ID" value="NZ_CP071517.1"/>
</dbReference>
<reference evidence="1 2" key="1">
    <citation type="submission" date="2021-02" db="EMBL/GenBank/DDBJ databases">
        <title>Lysobacter arenosi sp. nov., isolated from soil of gangwondo yeongwol, south Korea.</title>
        <authorList>
            <person name="Kim K.R."/>
            <person name="Kim K.H."/>
            <person name="Jeon C.O."/>
        </authorList>
    </citation>
    <scope>NUCLEOTIDE SEQUENCE [LARGE SCALE GENOMIC DNA]</scope>
    <source>
        <strain evidence="1 2">R7</strain>
    </source>
</reference>
<evidence type="ECO:0000313" key="1">
    <source>
        <dbReference type="EMBL" id="QSX73801.1"/>
    </source>
</evidence>
<protein>
    <recommendedName>
        <fullName evidence="3">Lipoprotein</fullName>
    </recommendedName>
</protein>
<dbReference type="Proteomes" id="UP000663400">
    <property type="component" value="Chromosome"/>
</dbReference>